<evidence type="ECO:0000313" key="6">
    <source>
        <dbReference type="EMBL" id="GFQ64803.1"/>
    </source>
</evidence>
<feature type="domain" description="DDE Tnp4" evidence="4">
    <location>
        <begin position="178"/>
        <end position="332"/>
    </location>
</feature>
<dbReference type="EMBL" id="BMAO01020060">
    <property type="protein sequence ID" value="GFQ64803.1"/>
    <property type="molecule type" value="Genomic_DNA"/>
</dbReference>
<dbReference type="GO" id="GO:0046872">
    <property type="term" value="F:metal ion binding"/>
    <property type="evidence" value="ECO:0007669"/>
    <property type="project" value="UniProtKB-KW"/>
</dbReference>
<comment type="caution">
    <text evidence="6">The sequence shown here is derived from an EMBL/GenBank/DDBJ whole genome shotgun (WGS) entry which is preliminary data.</text>
</comment>
<reference evidence="6" key="1">
    <citation type="submission" date="2020-07" db="EMBL/GenBank/DDBJ databases">
        <title>Multicomponent nature underlies the extraordinary mechanical properties of spider dragline silk.</title>
        <authorList>
            <person name="Kono N."/>
            <person name="Nakamura H."/>
            <person name="Mori M."/>
            <person name="Yoshida Y."/>
            <person name="Ohtoshi R."/>
            <person name="Malay A.D."/>
            <person name="Moran D.A.P."/>
            <person name="Tomita M."/>
            <person name="Numata K."/>
            <person name="Arakawa K."/>
        </authorList>
    </citation>
    <scope>NUCLEOTIDE SEQUENCE</scope>
</reference>
<keyword evidence="3" id="KW-0175">Coiled coil</keyword>
<dbReference type="Pfam" id="PF13359">
    <property type="entry name" value="DDE_Tnp_4"/>
    <property type="match status" value="1"/>
</dbReference>
<feature type="non-terminal residue" evidence="6">
    <location>
        <position position="343"/>
    </location>
</feature>
<feature type="domain" description="Transposase Helix-turn-helix" evidence="5">
    <location>
        <begin position="102"/>
        <end position="148"/>
    </location>
</feature>
<evidence type="ECO:0000256" key="1">
    <source>
        <dbReference type="ARBA" id="ARBA00001968"/>
    </source>
</evidence>
<evidence type="ECO:0000256" key="3">
    <source>
        <dbReference type="SAM" id="Coils"/>
    </source>
</evidence>
<sequence>DRCEPSTSTEMEVEAITASVGTQTSFEEQTSFDQAIDLLAKTEAEIEDLKARLQREEFVPENISDDVKMKALTSFTKNEFFGFYKFLNIEKDLSDGSTRRPIDRFFLFFVKLRTGISSEFLSVVFEIPVSTVSEDFNYVTEVVYEKLKLLFIFPCKSQVIQYMPPAFRMHFKDVRIFVECVEFEIEEPSSPKEQRMTFSHDKNANTIKGMIGITPNAAISFISELYCGNISYKQLFIESKLMNHLEPNNIVMADKGFLIANELESIGCRLQCPIFLEDTIQLDIPEMVGNSKLSNEQVTVERAIERIKQYKYFQGKLPYGSLHTVNRVFFIASMSCNFHKKIV</sequence>
<dbReference type="Pfam" id="PF13613">
    <property type="entry name" value="HTH_Tnp_4"/>
    <property type="match status" value="1"/>
</dbReference>
<dbReference type="InterPro" id="IPR027806">
    <property type="entry name" value="HARBI1_dom"/>
</dbReference>
<comment type="cofactor">
    <cofactor evidence="1">
        <name>a divalent metal cation</name>
        <dbReference type="ChEBI" id="CHEBI:60240"/>
    </cofactor>
</comment>
<name>A0A8X6K926_TRICU</name>
<dbReference type="PANTHER" id="PTHR23080:SF133">
    <property type="entry name" value="SI:CH211-262I1.5-RELATED"/>
    <property type="match status" value="1"/>
</dbReference>
<keyword evidence="7" id="KW-1185">Reference proteome</keyword>
<keyword evidence="2" id="KW-0479">Metal-binding</keyword>
<evidence type="ECO:0000259" key="4">
    <source>
        <dbReference type="Pfam" id="PF13359"/>
    </source>
</evidence>
<dbReference type="InterPro" id="IPR027805">
    <property type="entry name" value="Transposase_HTH_dom"/>
</dbReference>
<accession>A0A8X6K926</accession>
<dbReference type="PANTHER" id="PTHR23080">
    <property type="entry name" value="THAP DOMAIN PROTEIN"/>
    <property type="match status" value="1"/>
</dbReference>
<dbReference type="OrthoDB" id="7782839at2759"/>
<dbReference type="Proteomes" id="UP000887116">
    <property type="component" value="Unassembled WGS sequence"/>
</dbReference>
<protein>
    <submittedName>
        <fullName evidence="6">THAP-type domain-containing protein</fullName>
    </submittedName>
</protein>
<organism evidence="6 7">
    <name type="scientific">Trichonephila clavata</name>
    <name type="common">Joro spider</name>
    <name type="synonym">Nephila clavata</name>
    <dbReference type="NCBI Taxonomy" id="2740835"/>
    <lineage>
        <taxon>Eukaryota</taxon>
        <taxon>Metazoa</taxon>
        <taxon>Ecdysozoa</taxon>
        <taxon>Arthropoda</taxon>
        <taxon>Chelicerata</taxon>
        <taxon>Arachnida</taxon>
        <taxon>Araneae</taxon>
        <taxon>Araneomorphae</taxon>
        <taxon>Entelegynae</taxon>
        <taxon>Araneoidea</taxon>
        <taxon>Nephilidae</taxon>
        <taxon>Trichonephila</taxon>
    </lineage>
</organism>
<evidence type="ECO:0000259" key="5">
    <source>
        <dbReference type="Pfam" id="PF13613"/>
    </source>
</evidence>
<gene>
    <name evidence="6" type="primary">AVEN_95874_1</name>
    <name evidence="6" type="ORF">TNCT_638691</name>
</gene>
<feature type="coiled-coil region" evidence="3">
    <location>
        <begin position="32"/>
        <end position="59"/>
    </location>
</feature>
<dbReference type="AlphaFoldDB" id="A0A8X6K926"/>
<evidence type="ECO:0000256" key="2">
    <source>
        <dbReference type="ARBA" id="ARBA00022723"/>
    </source>
</evidence>
<proteinExistence type="predicted"/>
<evidence type="ECO:0000313" key="7">
    <source>
        <dbReference type="Proteomes" id="UP000887116"/>
    </source>
</evidence>